<reference evidence="2" key="2">
    <citation type="submission" date="2020-05" db="UniProtKB">
        <authorList>
            <consortium name="EnsemblMetazoa"/>
        </authorList>
    </citation>
    <scope>IDENTIFICATION</scope>
    <source>
        <strain evidence="2">IAEA</strain>
    </source>
</reference>
<evidence type="ECO:0000313" key="2">
    <source>
        <dbReference type="EnsemblMetazoa" id="GPPI018601-PA"/>
    </source>
</evidence>
<reference evidence="3" key="1">
    <citation type="submission" date="2015-01" db="EMBL/GenBank/DDBJ databases">
        <authorList>
            <person name="Aksoy S."/>
            <person name="Warren W."/>
            <person name="Wilson R.K."/>
        </authorList>
    </citation>
    <scope>NUCLEOTIDE SEQUENCE [LARGE SCALE GENOMIC DNA]</scope>
    <source>
        <strain evidence="3">IAEA</strain>
    </source>
</reference>
<dbReference type="Proteomes" id="UP000092460">
    <property type="component" value="Unassembled WGS sequence"/>
</dbReference>
<dbReference type="VEuPathDB" id="VectorBase:GPPI018601"/>
<dbReference type="EnsemblMetazoa" id="GPPI018601-RA">
    <property type="protein sequence ID" value="GPPI018601-PA"/>
    <property type="gene ID" value="GPPI018601"/>
</dbReference>
<keyword evidence="3" id="KW-1185">Reference proteome</keyword>
<evidence type="ECO:0000313" key="3">
    <source>
        <dbReference type="Proteomes" id="UP000092460"/>
    </source>
</evidence>
<proteinExistence type="predicted"/>
<name>A0A1B0B4K2_9MUSC</name>
<dbReference type="AlphaFoldDB" id="A0A1B0B4K2"/>
<dbReference type="EMBL" id="JXJN01008349">
    <property type="status" value="NOT_ANNOTATED_CDS"/>
    <property type="molecule type" value="Genomic_DNA"/>
</dbReference>
<evidence type="ECO:0000256" key="1">
    <source>
        <dbReference type="SAM" id="MobiDB-lite"/>
    </source>
</evidence>
<dbReference type="EMBL" id="JXJN01008348">
    <property type="status" value="NOT_ANNOTATED_CDS"/>
    <property type="molecule type" value="Genomic_DNA"/>
</dbReference>
<accession>A0A1B0B4K2</accession>
<organism evidence="2 3">
    <name type="scientific">Glossina palpalis gambiensis</name>
    <dbReference type="NCBI Taxonomy" id="67801"/>
    <lineage>
        <taxon>Eukaryota</taxon>
        <taxon>Metazoa</taxon>
        <taxon>Ecdysozoa</taxon>
        <taxon>Arthropoda</taxon>
        <taxon>Hexapoda</taxon>
        <taxon>Insecta</taxon>
        <taxon>Pterygota</taxon>
        <taxon>Neoptera</taxon>
        <taxon>Endopterygota</taxon>
        <taxon>Diptera</taxon>
        <taxon>Brachycera</taxon>
        <taxon>Muscomorpha</taxon>
        <taxon>Hippoboscoidea</taxon>
        <taxon>Glossinidae</taxon>
        <taxon>Glossina</taxon>
    </lineage>
</organism>
<protein>
    <submittedName>
        <fullName evidence="2">Uncharacterized protein</fullName>
    </submittedName>
</protein>
<feature type="region of interest" description="Disordered" evidence="1">
    <location>
        <begin position="1"/>
        <end position="25"/>
    </location>
</feature>
<sequence length="247" mass="26449">MNNRTASMSSSNVKDPKTYSQSIGNTMKCHPRTRRLFYISLQCKPLVIVIIAQCEYNEKRKSTETKKTTNENNSHACSLLVVSSHAIHTGVVVVTLAETEPQLPLLLWPIGGLGPIEVKTVGECGEIPRSEATATTLEYGEAIDDVGLAKLTLAVRCAAAAKLLPNILLAASTNSRFITPPPDTPNEAVMAASHGKTVPSIVGALSALRLLLLLSASSQPSAMSVRHCDVDLINIQKCGTFKSILET</sequence>